<dbReference type="EMBL" id="KN847529">
    <property type="protein sequence ID" value="KIW09056.1"/>
    <property type="molecule type" value="Genomic_DNA"/>
</dbReference>
<evidence type="ECO:0000256" key="1">
    <source>
        <dbReference type="SAM" id="Coils"/>
    </source>
</evidence>
<evidence type="ECO:0000313" key="5">
    <source>
        <dbReference type="Proteomes" id="UP000053259"/>
    </source>
</evidence>
<dbReference type="InParanoid" id="A0A0D1Y1Z6"/>
<protein>
    <recommendedName>
        <fullName evidence="3">Spindle pole body-associated protein cut12 domain-containing protein</fullName>
    </recommendedName>
</protein>
<dbReference type="Pfam" id="PF11500">
    <property type="entry name" value="Cut12"/>
    <property type="match status" value="1"/>
</dbReference>
<dbReference type="OrthoDB" id="5383703at2759"/>
<evidence type="ECO:0000256" key="2">
    <source>
        <dbReference type="SAM" id="MobiDB-lite"/>
    </source>
</evidence>
<evidence type="ECO:0000313" key="4">
    <source>
        <dbReference type="EMBL" id="KIW09056.1"/>
    </source>
</evidence>
<feature type="coiled-coil region" evidence="1">
    <location>
        <begin position="226"/>
        <end position="278"/>
    </location>
</feature>
<feature type="region of interest" description="Disordered" evidence="2">
    <location>
        <begin position="487"/>
        <end position="516"/>
    </location>
</feature>
<organism evidence="4 5">
    <name type="scientific">Verruconis gallopava</name>
    <dbReference type="NCBI Taxonomy" id="253628"/>
    <lineage>
        <taxon>Eukaryota</taxon>
        <taxon>Fungi</taxon>
        <taxon>Dikarya</taxon>
        <taxon>Ascomycota</taxon>
        <taxon>Pezizomycotina</taxon>
        <taxon>Dothideomycetes</taxon>
        <taxon>Pleosporomycetidae</taxon>
        <taxon>Venturiales</taxon>
        <taxon>Sympoventuriaceae</taxon>
        <taxon>Verruconis</taxon>
    </lineage>
</organism>
<reference evidence="4 5" key="1">
    <citation type="submission" date="2015-01" db="EMBL/GenBank/DDBJ databases">
        <title>The Genome Sequence of Ochroconis gallopava CBS43764.</title>
        <authorList>
            <consortium name="The Broad Institute Genomics Platform"/>
            <person name="Cuomo C."/>
            <person name="de Hoog S."/>
            <person name="Gorbushina A."/>
            <person name="Stielow B."/>
            <person name="Teixiera M."/>
            <person name="Abouelleil A."/>
            <person name="Chapman S.B."/>
            <person name="Priest M."/>
            <person name="Young S.K."/>
            <person name="Wortman J."/>
            <person name="Nusbaum C."/>
            <person name="Birren B."/>
        </authorList>
    </citation>
    <scope>NUCLEOTIDE SEQUENCE [LARGE SCALE GENOMIC DNA]</scope>
    <source>
        <strain evidence="4 5">CBS 43764</strain>
    </source>
</reference>
<sequence>MFSWLTGSKLVENPSENVDDTCLEPPETPAPVFAVRAMKHAIWGTPQALTTVDSTRLSKKRKAPGKTEAKCTTDFGALGDTNMSNYSPTKAGILMTPGTVRGKKKEVTFGAQVVDNENKRPSRSGLPHDFPGKFPSPWTPKLTEKSGAQFPKNNLNNALYEAKATGTTLRRQKGRAKDDADITIDIMEPRSESGRHWKEQYLMYQKQSEEHINKLTAKYKLCKEHAKKKDEEANEFKRQLESISKRHRAREKELEKQIKELREQLRLQMAENMKTSTEISVLRSKTGDVTAKPSTEKLKQALLKLEASDDALVRVNERPEDEEEDHAMTRAYLQAAVVQTRGEHARHSRGNKEWRLACKTESVARQDSVVTPSSHFEMGVSDLEQSPTPRPSADARKPLRRILADMSPNIPSSPPMPSFFSESDHERIMAQISKPSNDIKHGVPNGHSPTHREAMAEAAASLAHHHDIGNLEDIAPMSKLSLQTQRPVTTRKHTAMPKGSLDIPNGKHKRSDAASAIAVSTGLSEVRAKAAQARLEARRAKRHSRLR</sequence>
<evidence type="ECO:0000259" key="3">
    <source>
        <dbReference type="Pfam" id="PF11500"/>
    </source>
</evidence>
<accession>A0A0D1Y1Z6</accession>
<keyword evidence="5" id="KW-1185">Reference proteome</keyword>
<dbReference type="STRING" id="253628.A0A0D1Y1Z6"/>
<dbReference type="Proteomes" id="UP000053259">
    <property type="component" value="Unassembled WGS sequence"/>
</dbReference>
<keyword evidence="1" id="KW-0175">Coiled coil</keyword>
<gene>
    <name evidence="4" type="ORF">PV09_00005</name>
</gene>
<dbReference type="AlphaFoldDB" id="A0A0D1Y1Z6"/>
<dbReference type="RefSeq" id="XP_016218925.1">
    <property type="nucleotide sequence ID" value="XM_016352668.1"/>
</dbReference>
<proteinExistence type="predicted"/>
<dbReference type="VEuPathDB" id="FungiDB:PV09_00005"/>
<dbReference type="GeneID" id="27307978"/>
<name>A0A0D1Y1Z6_9PEZI</name>
<feature type="domain" description="Spindle pole body-associated protein cut12" evidence="3">
    <location>
        <begin position="162"/>
        <end position="265"/>
    </location>
</feature>
<dbReference type="HOGENOM" id="CLU_498009_0_0_1"/>
<dbReference type="InterPro" id="IPR021589">
    <property type="entry name" value="Cut12"/>
</dbReference>